<comment type="caution">
    <text evidence="2">The sequence shown here is derived from an EMBL/GenBank/DDBJ whole genome shotgun (WGS) entry which is preliminary data.</text>
</comment>
<sequence length="307" mass="33729">MTKDGHDGYIFYTEETSFGVVADDQIWDRMLEVTSVSGRGPSQEVKDMRRHGKRGRAGHPRGKRDEDPLVFECTMVDDAVATNQYDVFIQGIFTEAFDVAPTSYVFIISDNTNPSASTNLEYYYGCTLDEIEITIEEGEPIGLSMSFIRSHFLSSASELHVSSSNTYNAYPATIVYLLWSDVTISKVAATGWTNTGVLPNVSSMTITVSQGGEKKFRINGSKMPKDVHFGEFMISGSMTIDYDNLDEITEVESEKEGDLEVVISPTAGLVATITLTGSVYEGFPFDSEVNSLITADVDYSSDAVTFA</sequence>
<name>A0A0F9Q3V6_9ZZZZ</name>
<gene>
    <name evidence="2" type="ORF">LCGC14_0821700</name>
</gene>
<dbReference type="Pfam" id="PF18906">
    <property type="entry name" value="Phage_tube_2"/>
    <property type="match status" value="1"/>
</dbReference>
<reference evidence="2" key="1">
    <citation type="journal article" date="2015" name="Nature">
        <title>Complex archaea that bridge the gap between prokaryotes and eukaryotes.</title>
        <authorList>
            <person name="Spang A."/>
            <person name="Saw J.H."/>
            <person name="Jorgensen S.L."/>
            <person name="Zaremba-Niedzwiedzka K."/>
            <person name="Martijn J."/>
            <person name="Lind A.E."/>
            <person name="van Eijk R."/>
            <person name="Schleper C."/>
            <person name="Guy L."/>
            <person name="Ettema T.J."/>
        </authorList>
    </citation>
    <scope>NUCLEOTIDE SEQUENCE</scope>
</reference>
<dbReference type="AlphaFoldDB" id="A0A0F9Q3V6"/>
<evidence type="ECO:0000313" key="2">
    <source>
        <dbReference type="EMBL" id="KKN31652.1"/>
    </source>
</evidence>
<feature type="compositionally biased region" description="Basic residues" evidence="1">
    <location>
        <begin position="48"/>
        <end position="62"/>
    </location>
</feature>
<organism evidence="2">
    <name type="scientific">marine sediment metagenome</name>
    <dbReference type="NCBI Taxonomy" id="412755"/>
    <lineage>
        <taxon>unclassified sequences</taxon>
        <taxon>metagenomes</taxon>
        <taxon>ecological metagenomes</taxon>
    </lineage>
</organism>
<dbReference type="InterPro" id="IPR044000">
    <property type="entry name" value="Phage_tube_2"/>
</dbReference>
<dbReference type="EMBL" id="LAZR01002311">
    <property type="protein sequence ID" value="KKN31652.1"/>
    <property type="molecule type" value="Genomic_DNA"/>
</dbReference>
<evidence type="ECO:0000256" key="1">
    <source>
        <dbReference type="SAM" id="MobiDB-lite"/>
    </source>
</evidence>
<proteinExistence type="predicted"/>
<protein>
    <submittedName>
        <fullName evidence="2">Uncharacterized protein</fullName>
    </submittedName>
</protein>
<feature type="region of interest" description="Disordered" evidence="1">
    <location>
        <begin position="38"/>
        <end position="65"/>
    </location>
</feature>
<accession>A0A0F9Q3V6</accession>